<accession>A0A2T7NM18</accession>
<dbReference type="GO" id="GO:0016787">
    <property type="term" value="F:hydrolase activity"/>
    <property type="evidence" value="ECO:0007669"/>
    <property type="project" value="InterPro"/>
</dbReference>
<feature type="domain" description="Amidohydrolase-related" evidence="2">
    <location>
        <begin position="199"/>
        <end position="277"/>
    </location>
</feature>
<dbReference type="InterPro" id="IPR032466">
    <property type="entry name" value="Metal_Hydrolase"/>
</dbReference>
<gene>
    <name evidence="3" type="ORF">C0Q70_18019</name>
</gene>
<proteinExistence type="inferred from homology"/>
<evidence type="ECO:0000313" key="4">
    <source>
        <dbReference type="Proteomes" id="UP000245119"/>
    </source>
</evidence>
<organism evidence="3 4">
    <name type="scientific">Pomacea canaliculata</name>
    <name type="common">Golden apple snail</name>
    <dbReference type="NCBI Taxonomy" id="400727"/>
    <lineage>
        <taxon>Eukaryota</taxon>
        <taxon>Metazoa</taxon>
        <taxon>Spiralia</taxon>
        <taxon>Lophotrochozoa</taxon>
        <taxon>Mollusca</taxon>
        <taxon>Gastropoda</taxon>
        <taxon>Caenogastropoda</taxon>
        <taxon>Architaenioglossa</taxon>
        <taxon>Ampullarioidea</taxon>
        <taxon>Ampullariidae</taxon>
        <taxon>Pomacea</taxon>
    </lineage>
</organism>
<evidence type="ECO:0000256" key="1">
    <source>
        <dbReference type="ARBA" id="ARBA00038310"/>
    </source>
</evidence>
<sequence length="279" mass="31624">MLKLFHHSPATVLITYPTTRLSESLDRGQPVDIWDLSKFSYPWPTENEAEIFRNFGPEDLRAAMQGSHVRHCVFVQCLNDCIRGSIVHESRAPLMRKREAVSTWLCNTGRSRVWGVWMCQEADKHSFIKGIVAGIDITSDKLNATLNILTGHPRIVGIRHILDLEPDKEWLAREATIKGLIQCTSSLSFLGNSHGLEWLTEADLKAWKEKDFEPYVKHVLNCFGPERCMFGSDWPVCGLAGATYSDVFNMMLRLVSKLSPGNEAAIFRDNAVRFYGLKI</sequence>
<dbReference type="InterPro" id="IPR052350">
    <property type="entry name" value="Metallo-dep_Lactonases"/>
</dbReference>
<comment type="similarity">
    <text evidence="1">Belongs to the metallo-dependent hydrolases superfamily.</text>
</comment>
<dbReference type="Proteomes" id="UP000245119">
    <property type="component" value="Linkage Group LG11"/>
</dbReference>
<evidence type="ECO:0000313" key="3">
    <source>
        <dbReference type="EMBL" id="PVD22213.1"/>
    </source>
</evidence>
<dbReference type="SUPFAM" id="SSF51556">
    <property type="entry name" value="Metallo-dependent hydrolases"/>
    <property type="match status" value="1"/>
</dbReference>
<dbReference type="Gene3D" id="3.20.20.140">
    <property type="entry name" value="Metal-dependent hydrolases"/>
    <property type="match status" value="2"/>
</dbReference>
<reference evidence="3 4" key="1">
    <citation type="submission" date="2018-04" db="EMBL/GenBank/DDBJ databases">
        <title>The genome of golden apple snail Pomacea canaliculata provides insight into stress tolerance and invasive adaptation.</title>
        <authorList>
            <person name="Liu C."/>
            <person name="Liu B."/>
            <person name="Ren Y."/>
            <person name="Zhang Y."/>
            <person name="Wang H."/>
            <person name="Li S."/>
            <person name="Jiang F."/>
            <person name="Yin L."/>
            <person name="Zhang G."/>
            <person name="Qian W."/>
            <person name="Fan W."/>
        </authorList>
    </citation>
    <scope>NUCLEOTIDE SEQUENCE [LARGE SCALE GENOMIC DNA]</scope>
    <source>
        <strain evidence="3">SZHN2017</strain>
        <tissue evidence="3">Muscle</tissue>
    </source>
</reference>
<dbReference type="PANTHER" id="PTHR43569:SF2">
    <property type="entry name" value="AMIDOHYDROLASE-RELATED DOMAIN-CONTAINING PROTEIN"/>
    <property type="match status" value="1"/>
</dbReference>
<dbReference type="Pfam" id="PF04909">
    <property type="entry name" value="Amidohydro_2"/>
    <property type="match status" value="1"/>
</dbReference>
<comment type="caution">
    <text evidence="3">The sequence shown here is derived from an EMBL/GenBank/DDBJ whole genome shotgun (WGS) entry which is preliminary data.</text>
</comment>
<dbReference type="OrthoDB" id="2135488at2759"/>
<dbReference type="SMR" id="A0A2T7NM18"/>
<dbReference type="EMBL" id="PZQS01000011">
    <property type="protein sequence ID" value="PVD22213.1"/>
    <property type="molecule type" value="Genomic_DNA"/>
</dbReference>
<protein>
    <recommendedName>
        <fullName evidence="2">Amidohydrolase-related domain-containing protein</fullName>
    </recommendedName>
</protein>
<name>A0A2T7NM18_POMCA</name>
<dbReference type="STRING" id="400727.A0A2T7NM18"/>
<dbReference type="AlphaFoldDB" id="A0A2T7NM18"/>
<dbReference type="InterPro" id="IPR006680">
    <property type="entry name" value="Amidohydro-rel"/>
</dbReference>
<evidence type="ECO:0000259" key="2">
    <source>
        <dbReference type="Pfam" id="PF04909"/>
    </source>
</evidence>
<dbReference type="PANTHER" id="PTHR43569">
    <property type="entry name" value="AMIDOHYDROLASE"/>
    <property type="match status" value="1"/>
</dbReference>
<keyword evidence="4" id="KW-1185">Reference proteome</keyword>